<dbReference type="PANTHER" id="PTHR11927">
    <property type="entry name" value="GALACTOSIDE 2-L-FUCOSYLTRANSFERASE"/>
    <property type="match status" value="1"/>
</dbReference>
<keyword evidence="6" id="KW-1133">Transmembrane helix</keyword>
<evidence type="ECO:0000256" key="7">
    <source>
        <dbReference type="ARBA" id="ARBA00023034"/>
    </source>
</evidence>
<comment type="subcellular location">
    <subcellularLocation>
        <location evidence="1">Golgi apparatus membrane</location>
        <topology evidence="1">Single-pass type II membrane protein</topology>
    </subcellularLocation>
</comment>
<dbReference type="GO" id="GO:0005975">
    <property type="term" value="P:carbohydrate metabolic process"/>
    <property type="evidence" value="ECO:0007669"/>
    <property type="project" value="InterPro"/>
</dbReference>
<keyword evidence="7" id="KW-0333">Golgi apparatus</keyword>
<accession>A0A6C0HZU0</accession>
<keyword evidence="8" id="KW-0472">Membrane</keyword>
<protein>
    <submittedName>
        <fullName evidence="9">Uncharacterized protein</fullName>
    </submittedName>
</protein>
<evidence type="ECO:0000256" key="2">
    <source>
        <dbReference type="ARBA" id="ARBA00022676"/>
    </source>
</evidence>
<keyword evidence="4" id="KW-0812">Transmembrane</keyword>
<dbReference type="Gene3D" id="3.90.550.50">
    <property type="match status" value="1"/>
</dbReference>
<name>A0A6C0HZU0_9ZZZZ</name>
<dbReference type="GO" id="GO:0008107">
    <property type="term" value="F:galactoside 2-alpha-L-fucosyltransferase activity"/>
    <property type="evidence" value="ECO:0007669"/>
    <property type="project" value="InterPro"/>
</dbReference>
<dbReference type="EMBL" id="MN740043">
    <property type="protein sequence ID" value="QHT85665.1"/>
    <property type="molecule type" value="Genomic_DNA"/>
</dbReference>
<dbReference type="PANTHER" id="PTHR11927:SF9">
    <property type="entry name" value="L-FUCOSYLTRANSFERASE"/>
    <property type="match status" value="1"/>
</dbReference>
<evidence type="ECO:0000256" key="8">
    <source>
        <dbReference type="ARBA" id="ARBA00023136"/>
    </source>
</evidence>
<evidence type="ECO:0000313" key="9">
    <source>
        <dbReference type="EMBL" id="QHT85665.1"/>
    </source>
</evidence>
<evidence type="ECO:0000256" key="5">
    <source>
        <dbReference type="ARBA" id="ARBA00022968"/>
    </source>
</evidence>
<organism evidence="9">
    <name type="scientific">viral metagenome</name>
    <dbReference type="NCBI Taxonomy" id="1070528"/>
    <lineage>
        <taxon>unclassified sequences</taxon>
        <taxon>metagenomes</taxon>
        <taxon>organismal metagenomes</taxon>
    </lineage>
</organism>
<dbReference type="InterPro" id="IPR002659">
    <property type="entry name" value="Glyco_trans_31"/>
</dbReference>
<dbReference type="CDD" id="cd11301">
    <property type="entry name" value="Fut1_Fut2_like"/>
    <property type="match status" value="1"/>
</dbReference>
<dbReference type="AlphaFoldDB" id="A0A6C0HZU0"/>
<evidence type="ECO:0000256" key="1">
    <source>
        <dbReference type="ARBA" id="ARBA00004323"/>
    </source>
</evidence>
<dbReference type="Pfam" id="PF01531">
    <property type="entry name" value="Glyco_transf_11"/>
    <property type="match status" value="1"/>
</dbReference>
<dbReference type="InterPro" id="IPR002516">
    <property type="entry name" value="Glyco_trans_11"/>
</dbReference>
<reference evidence="9" key="1">
    <citation type="journal article" date="2020" name="Nature">
        <title>Giant virus diversity and host interactions through global metagenomics.</title>
        <authorList>
            <person name="Schulz F."/>
            <person name="Roux S."/>
            <person name="Paez-Espino D."/>
            <person name="Jungbluth S."/>
            <person name="Walsh D.A."/>
            <person name="Denef V.J."/>
            <person name="McMahon K.D."/>
            <person name="Konstantinidis K.T."/>
            <person name="Eloe-Fadrosh E.A."/>
            <person name="Kyrpides N.C."/>
            <person name="Woyke T."/>
        </authorList>
    </citation>
    <scope>NUCLEOTIDE SEQUENCE</scope>
    <source>
        <strain evidence="9">GVMAG-M-3300023184-182</strain>
    </source>
</reference>
<keyword evidence="2" id="KW-0328">Glycosyltransferase</keyword>
<dbReference type="GO" id="GO:0000139">
    <property type="term" value="C:Golgi membrane"/>
    <property type="evidence" value="ECO:0007669"/>
    <property type="project" value="UniProtKB-SubCell"/>
</dbReference>
<evidence type="ECO:0000256" key="4">
    <source>
        <dbReference type="ARBA" id="ARBA00022692"/>
    </source>
</evidence>
<keyword evidence="5" id="KW-0735">Signal-anchor</keyword>
<evidence type="ECO:0000256" key="6">
    <source>
        <dbReference type="ARBA" id="ARBA00022989"/>
    </source>
</evidence>
<sequence length="496" mass="58897">MDFIFIIYSCKHNLHKSILIYELLRDKLPTCKTFIVYGEPELDSDYEFRDNAKFLALKCGDFYENLCEKTITVCKIISVLFPEIKGIFKCDDDIFPNIQKINEMILYINENSIDYLGNKVFLHESNNTTHHFNKCSNESFNIGKRVHSCYCCTGPLYYLSKLSIDIISKIESIKEYFYEDIMIGHILYKYGIYPHYYKTYYDEFENIDKGCFQNYQNYKKLFVKLHGGLGNQLFQVAAAYNFSKKNNMILILLYPNENYSVSMTHNICADEFLKTIFSKFNYAIYENVDLSNVKKLEIMDCFKYDDSIIFDSDTFIYGYFQNKKYIENLKEVLSLFENRELCQQLMYKYPELENSYFIHVRRGDYLLNGFSDIYNFDKDSYYTKAIEMIYSIDANPHFFIFSDDIDFVENYPIFSSLNKTIVKRMTTQRMTIQRMTTIEEFFMMSLCRNGGICANSTFSGWASNMIRNPEKVIIVPKNWINIGYEYEIPFNYTYSL</sequence>
<keyword evidence="3" id="KW-0808">Transferase</keyword>
<evidence type="ECO:0000256" key="3">
    <source>
        <dbReference type="ARBA" id="ARBA00022679"/>
    </source>
</evidence>
<proteinExistence type="predicted"/>
<dbReference type="Pfam" id="PF01762">
    <property type="entry name" value="Galactosyl_T"/>
    <property type="match status" value="1"/>
</dbReference>